<dbReference type="EMBL" id="JACHHO010000002">
    <property type="protein sequence ID" value="MBB5204355.1"/>
    <property type="molecule type" value="Genomic_DNA"/>
</dbReference>
<dbReference type="SUPFAM" id="SSF53756">
    <property type="entry name" value="UDP-Glycosyltransferase/glycogen phosphorylase"/>
    <property type="match status" value="1"/>
</dbReference>
<reference evidence="1 2" key="1">
    <citation type="submission" date="2020-08" db="EMBL/GenBank/DDBJ databases">
        <title>Genomic Encyclopedia of Type Strains, Phase IV (KMG-IV): sequencing the most valuable type-strain genomes for metagenomic binning, comparative biology and taxonomic classification.</title>
        <authorList>
            <person name="Goeker M."/>
        </authorList>
    </citation>
    <scope>NUCLEOTIDE SEQUENCE [LARGE SCALE GENOMIC DNA]</scope>
    <source>
        <strain evidence="1 2">DSM 23958</strain>
    </source>
</reference>
<evidence type="ECO:0000313" key="2">
    <source>
        <dbReference type="Proteomes" id="UP000554837"/>
    </source>
</evidence>
<dbReference type="GO" id="GO:0016740">
    <property type="term" value="F:transferase activity"/>
    <property type="evidence" value="ECO:0007669"/>
    <property type="project" value="UniProtKB-KW"/>
</dbReference>
<dbReference type="AlphaFoldDB" id="A0A840S224"/>
<keyword evidence="2" id="KW-1185">Reference proteome</keyword>
<accession>A0A840S224</accession>
<dbReference type="Pfam" id="PF13692">
    <property type="entry name" value="Glyco_trans_1_4"/>
    <property type="match status" value="1"/>
</dbReference>
<evidence type="ECO:0000313" key="1">
    <source>
        <dbReference type="EMBL" id="MBB5204355.1"/>
    </source>
</evidence>
<organism evidence="1 2">
    <name type="scientific">Inhella inkyongensis</name>
    <dbReference type="NCBI Taxonomy" id="392593"/>
    <lineage>
        <taxon>Bacteria</taxon>
        <taxon>Pseudomonadati</taxon>
        <taxon>Pseudomonadota</taxon>
        <taxon>Betaproteobacteria</taxon>
        <taxon>Burkholderiales</taxon>
        <taxon>Sphaerotilaceae</taxon>
        <taxon>Inhella</taxon>
    </lineage>
</organism>
<name>A0A840S224_9BURK</name>
<dbReference type="OrthoDB" id="9815351at2"/>
<protein>
    <submittedName>
        <fullName evidence="1">Glycosyltransferase involved in cell wall biosynthesis</fullName>
    </submittedName>
</protein>
<dbReference type="RefSeq" id="WP_138855959.1">
    <property type="nucleotide sequence ID" value="NZ_CP040709.1"/>
</dbReference>
<sequence>MFTEPTSIPGSPPQRFLYSTAETHPCTRADVAVLFGKYLPRFGVQTDLVGVHVSHAPPPWPGGARWTLRGAARGARRHGVSVLADFRMLWLARRGYAGVIVRDKVVGALFGLLAARLAGVPFFYWMSFPMVEAWALFVRQRRGQVGWLRWLAAQLRATLLRGLLYRVILPRADHLFAQSEVMVGQLRAKGLAGERISAVPMGVDVELLNRVEAAGEEAAEPSMQTPVFAYLGTLNRLRGPELMIEALALLRERGVDARLLLIGDAEEEADRRWLREQIQRHGLEQQVEITGWLPTQEGWRRCATAVAGLSPFPRTELLESASPTKLVEYFFLGLPVIANDQPDQAALMRAAGGTCAQLSAEGFAGAMQALLAQPEAHRAIAAAGRAWVLRTRSYAGLAQQVAQQLGACVRRP</sequence>
<dbReference type="Gene3D" id="3.40.50.2000">
    <property type="entry name" value="Glycogen Phosphorylase B"/>
    <property type="match status" value="2"/>
</dbReference>
<dbReference type="Proteomes" id="UP000554837">
    <property type="component" value="Unassembled WGS sequence"/>
</dbReference>
<gene>
    <name evidence="1" type="ORF">HNQ51_001669</name>
</gene>
<comment type="caution">
    <text evidence="1">The sequence shown here is derived from an EMBL/GenBank/DDBJ whole genome shotgun (WGS) entry which is preliminary data.</text>
</comment>
<keyword evidence="1" id="KW-0808">Transferase</keyword>
<dbReference type="PANTHER" id="PTHR12526">
    <property type="entry name" value="GLYCOSYLTRANSFERASE"/>
    <property type="match status" value="1"/>
</dbReference>
<proteinExistence type="predicted"/>